<evidence type="ECO:0000259" key="2">
    <source>
        <dbReference type="Pfam" id="PF02931"/>
    </source>
</evidence>
<feature type="transmembrane region" description="Helical" evidence="1">
    <location>
        <begin position="359"/>
        <end position="379"/>
    </location>
</feature>
<dbReference type="Pfam" id="PF02931">
    <property type="entry name" value="Neur_chan_LBD"/>
    <property type="match status" value="1"/>
</dbReference>
<name>A0A0L0FRY7_9EUKA</name>
<dbReference type="EMBL" id="KQ242434">
    <property type="protein sequence ID" value="KNC78733.1"/>
    <property type="molecule type" value="Genomic_DNA"/>
</dbReference>
<feature type="domain" description="Neurotransmitter-gated ion-channel ligand-binding" evidence="2">
    <location>
        <begin position="51"/>
        <end position="186"/>
    </location>
</feature>
<dbReference type="OrthoDB" id="2016799at2759"/>
<keyword evidence="4" id="KW-1185">Reference proteome</keyword>
<keyword evidence="1" id="KW-0812">Transmembrane</keyword>
<dbReference type="STRING" id="667725.A0A0L0FRY7"/>
<protein>
    <recommendedName>
        <fullName evidence="2">Neurotransmitter-gated ion-channel ligand-binding domain-containing protein</fullName>
    </recommendedName>
</protein>
<keyword evidence="1" id="KW-0472">Membrane</keyword>
<proteinExistence type="predicted"/>
<gene>
    <name evidence="3" type="ORF">SARC_08845</name>
</gene>
<keyword evidence="1" id="KW-1133">Transmembrane helix</keyword>
<evidence type="ECO:0000256" key="1">
    <source>
        <dbReference type="SAM" id="Phobius"/>
    </source>
</evidence>
<dbReference type="SUPFAM" id="SSF63712">
    <property type="entry name" value="Nicotinic receptor ligand binding domain-like"/>
    <property type="match status" value="1"/>
</dbReference>
<reference evidence="3 4" key="1">
    <citation type="submission" date="2011-02" db="EMBL/GenBank/DDBJ databases">
        <title>The Genome Sequence of Sphaeroforma arctica JP610.</title>
        <authorList>
            <consortium name="The Broad Institute Genome Sequencing Platform"/>
            <person name="Russ C."/>
            <person name="Cuomo C."/>
            <person name="Young S.K."/>
            <person name="Zeng Q."/>
            <person name="Gargeya S."/>
            <person name="Alvarado L."/>
            <person name="Berlin A."/>
            <person name="Chapman S.B."/>
            <person name="Chen Z."/>
            <person name="Freedman E."/>
            <person name="Gellesch M."/>
            <person name="Goldberg J."/>
            <person name="Griggs A."/>
            <person name="Gujja S."/>
            <person name="Heilman E."/>
            <person name="Heiman D."/>
            <person name="Howarth C."/>
            <person name="Mehta T."/>
            <person name="Neiman D."/>
            <person name="Pearson M."/>
            <person name="Roberts A."/>
            <person name="Saif S."/>
            <person name="Shea T."/>
            <person name="Shenoy N."/>
            <person name="Sisk P."/>
            <person name="Stolte C."/>
            <person name="Sykes S."/>
            <person name="White J."/>
            <person name="Yandava C."/>
            <person name="Burger G."/>
            <person name="Gray M.W."/>
            <person name="Holland P.W.H."/>
            <person name="King N."/>
            <person name="Lang F.B.F."/>
            <person name="Roger A.J."/>
            <person name="Ruiz-Trillo I."/>
            <person name="Haas B."/>
            <person name="Nusbaum C."/>
            <person name="Birren B."/>
        </authorList>
    </citation>
    <scope>NUCLEOTIDE SEQUENCE [LARGE SCALE GENOMIC DNA]</scope>
    <source>
        <strain evidence="3 4">JP610</strain>
    </source>
</reference>
<organism evidence="3 4">
    <name type="scientific">Sphaeroforma arctica JP610</name>
    <dbReference type="NCBI Taxonomy" id="667725"/>
    <lineage>
        <taxon>Eukaryota</taxon>
        <taxon>Ichthyosporea</taxon>
        <taxon>Ichthyophonida</taxon>
        <taxon>Sphaeroforma</taxon>
    </lineage>
</organism>
<feature type="transmembrane region" description="Helical" evidence="1">
    <location>
        <begin position="12"/>
        <end position="33"/>
    </location>
</feature>
<evidence type="ECO:0000313" key="3">
    <source>
        <dbReference type="EMBL" id="KNC78733.1"/>
    </source>
</evidence>
<dbReference type="AlphaFoldDB" id="A0A0L0FRY7"/>
<dbReference type="GO" id="GO:0016020">
    <property type="term" value="C:membrane"/>
    <property type="evidence" value="ECO:0007669"/>
    <property type="project" value="InterPro"/>
</dbReference>
<dbReference type="eggNOG" id="ENOG502SGKW">
    <property type="taxonomic scope" value="Eukaryota"/>
</dbReference>
<dbReference type="InterPro" id="IPR036734">
    <property type="entry name" value="Neur_chan_lig-bd_sf"/>
</dbReference>
<dbReference type="InterPro" id="IPR006202">
    <property type="entry name" value="Neur_chan_lig-bd"/>
</dbReference>
<accession>A0A0L0FRY7</accession>
<dbReference type="GO" id="GO:0005230">
    <property type="term" value="F:extracellular ligand-gated monoatomic ion channel activity"/>
    <property type="evidence" value="ECO:0007669"/>
    <property type="project" value="InterPro"/>
</dbReference>
<dbReference type="Proteomes" id="UP000054560">
    <property type="component" value="Unassembled WGS sequence"/>
</dbReference>
<dbReference type="GeneID" id="25909349"/>
<sequence length="381" mass="42374">MTASDLIVPPRRLGLCIFFISYIAWLNSVYVLAAEPGAQPFEGQHLDDPPNNGSTTVWTSVFLDRILAVDQKNYRHEHSFYVSFTWYDDRALAQVEAATLERPGEECHNLCHPGFNQCCDSIWLPGVDITNVYDFPEGAAERFSIIVRNDSVTWFQIIHGTFYSTMDFRKFPFDRQLLVVEFASTYDTNLTFLPSQTGMLTNVAVDGDDVSGWTFEQIILLPWVLGDGQFDNDVGKVDYLAGAATDPAPAYGNHADAWAHNIADHKPESPTIEASNITDSTDVGQINVDASASHVGWLNTPQSTAPNKLRLRHTLHTQYSSNSYRSDPDAGVLGRMHDSFQGIRKDETKALKFVRKLDIATMVALLSGYGLVAVLVFTLPS</sequence>
<dbReference type="Gene3D" id="2.70.170.10">
    <property type="entry name" value="Neurotransmitter-gated ion-channel ligand-binding domain"/>
    <property type="match status" value="1"/>
</dbReference>
<dbReference type="RefSeq" id="XP_014152635.1">
    <property type="nucleotide sequence ID" value="XM_014297160.1"/>
</dbReference>
<evidence type="ECO:0000313" key="4">
    <source>
        <dbReference type="Proteomes" id="UP000054560"/>
    </source>
</evidence>